<proteinExistence type="predicted"/>
<sequence>MTPGHLFVVHGRLEVLSADARVIPTDSRFSVGDWWRPAAELDESTPWEYLRPDAWGQDAVERSRHRLNDDATPEIWFFDSIASTPQGVGEKARRAVETIVSKGGQALRRGAHHAGRELPLIAIPVIGTGRGGHRLVRGQVIGSLLESLDATARREGVDIAVVASDSRDYSALQYRRRALGIADGLSSPLATQARDLGRRVAAGDVAFFFGAGVSIAAGMPSWKDLLSELVTTLGLEDMRDQINRLGPLEQAELIQVTVADRSTLEPAASQLALGQHVVEVLRRRAPRPSLSHALMASMHVTEAATTNYDQLYEAAVSAAHREEEAEAPIRVLPWDRVTPGRPWLLKMHGDVDHPASIVLSRSSFVHYDSRWKPVGSLVQSLMMTKHLVVIGASMTDENLLRFAYEVAGLRASIESPGKPTSAIGTLVHLFDDAAFSKLWQGRFDVVVPSLEGGDAESAPRTRPEDQELRQPDDNVQTRRAARALTVFLDVMAMHAVEETPFLLDQRYVEERSDEATRLVIDLNDAARRARELSAGDDAWSGLATLLERHGAR</sequence>
<name>A0ABX5EHM6_9MICO</name>
<gene>
    <name evidence="2" type="ORF">BCL65_102145</name>
</gene>
<organism evidence="2 3">
    <name type="scientific">Isoptericola halotolerans</name>
    <dbReference type="NCBI Taxonomy" id="300560"/>
    <lineage>
        <taxon>Bacteria</taxon>
        <taxon>Bacillati</taxon>
        <taxon>Actinomycetota</taxon>
        <taxon>Actinomycetes</taxon>
        <taxon>Micrococcales</taxon>
        <taxon>Promicromonosporaceae</taxon>
        <taxon>Isoptericola</taxon>
    </lineage>
</organism>
<evidence type="ECO:0000256" key="1">
    <source>
        <dbReference type="SAM" id="MobiDB-lite"/>
    </source>
</evidence>
<dbReference type="EMBL" id="PVTX01000002">
    <property type="protein sequence ID" value="PRZ08603.1"/>
    <property type="molecule type" value="Genomic_DNA"/>
</dbReference>
<evidence type="ECO:0000313" key="3">
    <source>
        <dbReference type="Proteomes" id="UP000239895"/>
    </source>
</evidence>
<dbReference type="RefSeq" id="WP_106265470.1">
    <property type="nucleotide sequence ID" value="NZ_PVTX01000002.1"/>
</dbReference>
<dbReference type="Proteomes" id="UP000239895">
    <property type="component" value="Unassembled WGS sequence"/>
</dbReference>
<accession>A0ABX5EHM6</accession>
<comment type="caution">
    <text evidence="2">The sequence shown here is derived from an EMBL/GenBank/DDBJ whole genome shotgun (WGS) entry which is preliminary data.</text>
</comment>
<dbReference type="SUPFAM" id="SSF52467">
    <property type="entry name" value="DHS-like NAD/FAD-binding domain"/>
    <property type="match status" value="1"/>
</dbReference>
<evidence type="ECO:0000313" key="2">
    <source>
        <dbReference type="EMBL" id="PRZ08603.1"/>
    </source>
</evidence>
<keyword evidence="3" id="KW-1185">Reference proteome</keyword>
<feature type="region of interest" description="Disordered" evidence="1">
    <location>
        <begin position="450"/>
        <end position="475"/>
    </location>
</feature>
<dbReference type="InterPro" id="IPR029035">
    <property type="entry name" value="DHS-like_NAD/FAD-binding_dom"/>
</dbReference>
<reference evidence="2 3" key="1">
    <citation type="submission" date="2018-03" db="EMBL/GenBank/DDBJ databases">
        <title>Comparative analysis of microorganisms from saline springs in Andes Mountain Range, Colombia.</title>
        <authorList>
            <person name="Rubin E."/>
        </authorList>
    </citation>
    <scope>NUCLEOTIDE SEQUENCE [LARGE SCALE GENOMIC DNA]</scope>
    <source>
        <strain evidence="2 3">CG 23</strain>
    </source>
</reference>
<feature type="compositionally biased region" description="Basic and acidic residues" evidence="1">
    <location>
        <begin position="457"/>
        <end position="475"/>
    </location>
</feature>
<dbReference type="Pfam" id="PF13289">
    <property type="entry name" value="SIR2_2"/>
    <property type="match status" value="1"/>
</dbReference>
<protein>
    <submittedName>
        <fullName evidence="2">SIR2-like protein</fullName>
    </submittedName>
</protein>